<proteinExistence type="predicted"/>
<sequence length="102" mass="10584">MAKGGTGTGGSGAGKNRGVTGQKNALAHPFRMNGRPPDWTARQVGAHRVSPNHATTAMVRGAIGGLLAMKLGFPFEPSPRFASLVDESLERAPSASAVFDRL</sequence>
<accession>A0A1F6EIN2</accession>
<name>A0A1F6EIN2_9BACT</name>
<evidence type="ECO:0000256" key="1">
    <source>
        <dbReference type="SAM" id="MobiDB-lite"/>
    </source>
</evidence>
<evidence type="ECO:0000313" key="3">
    <source>
        <dbReference type="Proteomes" id="UP000178587"/>
    </source>
</evidence>
<gene>
    <name evidence="2" type="ORF">A3A34_01285</name>
</gene>
<dbReference type="Proteomes" id="UP000178587">
    <property type="component" value="Unassembled WGS sequence"/>
</dbReference>
<feature type="region of interest" description="Disordered" evidence="1">
    <location>
        <begin position="1"/>
        <end position="38"/>
    </location>
</feature>
<dbReference type="AlphaFoldDB" id="A0A1F6EIN2"/>
<feature type="compositionally biased region" description="Gly residues" evidence="1">
    <location>
        <begin position="1"/>
        <end position="15"/>
    </location>
</feature>
<protein>
    <submittedName>
        <fullName evidence="2">Uncharacterized protein</fullName>
    </submittedName>
</protein>
<dbReference type="EMBL" id="MFLU01000018">
    <property type="protein sequence ID" value="OGG73478.1"/>
    <property type="molecule type" value="Genomic_DNA"/>
</dbReference>
<comment type="caution">
    <text evidence="2">The sequence shown here is derived from an EMBL/GenBank/DDBJ whole genome shotgun (WGS) entry which is preliminary data.</text>
</comment>
<evidence type="ECO:0000313" key="2">
    <source>
        <dbReference type="EMBL" id="OGG73478.1"/>
    </source>
</evidence>
<reference evidence="2 3" key="1">
    <citation type="journal article" date="2016" name="Nat. Commun.">
        <title>Thousands of microbial genomes shed light on interconnected biogeochemical processes in an aquifer system.</title>
        <authorList>
            <person name="Anantharaman K."/>
            <person name="Brown C.T."/>
            <person name="Hug L.A."/>
            <person name="Sharon I."/>
            <person name="Castelle C.J."/>
            <person name="Probst A.J."/>
            <person name="Thomas B.C."/>
            <person name="Singh A."/>
            <person name="Wilkins M.J."/>
            <person name="Karaoz U."/>
            <person name="Brodie E.L."/>
            <person name="Williams K.H."/>
            <person name="Hubbard S.S."/>
            <person name="Banfield J.F."/>
        </authorList>
    </citation>
    <scope>NUCLEOTIDE SEQUENCE [LARGE SCALE GENOMIC DNA]</scope>
</reference>
<organism evidence="2 3">
    <name type="scientific">Candidatus Kaiserbacteria bacterium RIFCSPLOWO2_01_FULL_50_24</name>
    <dbReference type="NCBI Taxonomy" id="1798507"/>
    <lineage>
        <taxon>Bacteria</taxon>
        <taxon>Candidatus Kaiseribacteriota</taxon>
    </lineage>
</organism>